<accession>A0AAD1FPN3</accession>
<dbReference type="AlphaFoldDB" id="A0AAD1FPN3"/>
<gene>
    <name evidence="2" type="ORF">PDPUS_2_00647</name>
</gene>
<evidence type="ECO:0000313" key="2">
    <source>
        <dbReference type="EMBL" id="BAX55233.1"/>
    </source>
</evidence>
<dbReference type="SUPFAM" id="SSF51730">
    <property type="entry name" value="FAD-linked oxidoreductase"/>
    <property type="match status" value="1"/>
</dbReference>
<name>A0AAD1FPN3_PHODP</name>
<protein>
    <submittedName>
        <fullName evidence="2">Uncharacterized protein</fullName>
    </submittedName>
</protein>
<evidence type="ECO:0000313" key="3">
    <source>
        <dbReference type="Proteomes" id="UP000218676"/>
    </source>
</evidence>
<sequence>MNVLNPIAVHYLMTTSLTWKLTMQPITNYQALSLQDSELRVRYNDVTRGVYFIGTTPPKTSTELSDVDGIADKLVDRIKDLAFDGLIVYDIQDEGSRISKPRPFPFKSTHDPRYYSSLLNKKTGRPVITYKSVVQSEPEVFNQWLNEAWDQYQVRDIVLVGSPSTQNQVSLPLHEAYKTIADNEHPFFTGGIMIAERHAKKGNEHQRLIEKYQQGCNFFISQAIYDTQATIDLLTRYAIECQEKGLKPQRIILTFSPCGSAKTLEFIEWLGVSVPEATSLRILNADNPLHESIKMCCNSLNQILEAVVEYDLPLGLNIESLTNRKEEIEGSILLYKLLRSTMDMYLAQHEFRKQQGLKKPF</sequence>
<dbReference type="Proteomes" id="UP000218676">
    <property type="component" value="Chromosome 2"/>
</dbReference>
<keyword evidence="1" id="KW-0560">Oxidoreductase</keyword>
<evidence type="ECO:0000256" key="1">
    <source>
        <dbReference type="ARBA" id="ARBA00023002"/>
    </source>
</evidence>
<dbReference type="EMBL" id="AP018046">
    <property type="protein sequence ID" value="BAX55233.1"/>
    <property type="molecule type" value="Genomic_DNA"/>
</dbReference>
<dbReference type="Gene3D" id="3.20.20.220">
    <property type="match status" value="1"/>
</dbReference>
<proteinExistence type="predicted"/>
<dbReference type="InterPro" id="IPR029041">
    <property type="entry name" value="FAD-linked_oxidoreductase-like"/>
</dbReference>
<dbReference type="GO" id="GO:0016491">
    <property type="term" value="F:oxidoreductase activity"/>
    <property type="evidence" value="ECO:0007669"/>
    <property type="project" value="UniProtKB-KW"/>
</dbReference>
<organism evidence="2 3">
    <name type="scientific">Photobacterium damsela subsp. piscicida</name>
    <name type="common">Pasteurella piscicida</name>
    <dbReference type="NCBI Taxonomy" id="38294"/>
    <lineage>
        <taxon>Bacteria</taxon>
        <taxon>Pseudomonadati</taxon>
        <taxon>Pseudomonadota</taxon>
        <taxon>Gammaproteobacteria</taxon>
        <taxon>Vibrionales</taxon>
        <taxon>Vibrionaceae</taxon>
        <taxon>Photobacterium</taxon>
    </lineage>
</organism>
<reference evidence="3" key="1">
    <citation type="submission" date="2017-05" db="EMBL/GenBank/DDBJ databases">
        <title>Whole genome sequence of fish pathogenic bacteria, Photobacterium damselae subsp. piscicida, strain 91-197, isolated from hybrid striped bass (Morone sp.) in USA.</title>
        <authorList>
            <person name="Teru Y."/>
            <person name="Hikima J."/>
            <person name="Kono T."/>
            <person name="Sakai M."/>
            <person name="Takano T."/>
            <person name="Hawke J.P."/>
            <person name="Takeyama H."/>
            <person name="Aoki T."/>
        </authorList>
    </citation>
    <scope>NUCLEOTIDE SEQUENCE [LARGE SCALE GENOMIC DNA]</scope>
    <source>
        <strain evidence="3">91-197</strain>
    </source>
</reference>